<dbReference type="STRING" id="1069680.M7NQ91"/>
<evidence type="ECO:0000256" key="5">
    <source>
        <dbReference type="PIRSR" id="PIRSR607583-1"/>
    </source>
</evidence>
<evidence type="ECO:0000313" key="8">
    <source>
        <dbReference type="Proteomes" id="UP000011958"/>
    </source>
</evidence>
<keyword evidence="5" id="KW-0862">Zinc</keyword>
<evidence type="ECO:0000313" key="7">
    <source>
        <dbReference type="EMBL" id="EMR09437.1"/>
    </source>
</evidence>
<dbReference type="PANTHER" id="PTHR12893:SF0">
    <property type="entry name" value="GRASP65"/>
    <property type="match status" value="1"/>
</dbReference>
<name>M7NQ91_PNEMU</name>
<comment type="caution">
    <text evidence="7">The sequence shown here is derived from an EMBL/GenBank/DDBJ whole genome shotgun (WGS) entry which is preliminary data.</text>
</comment>
<keyword evidence="8" id="KW-1185">Reference proteome</keyword>
<feature type="binding site" evidence="5">
    <location>
        <position position="27"/>
    </location>
    <ligand>
        <name>Zn(2+)</name>
        <dbReference type="ChEBI" id="CHEBI:29105"/>
    </ligand>
</feature>
<evidence type="ECO:0000259" key="6">
    <source>
        <dbReference type="PROSITE" id="PS51865"/>
    </source>
</evidence>
<accession>M7NQ91</accession>
<dbReference type="AlphaFoldDB" id="M7NQ91"/>
<feature type="domain" description="PDZ GRASP-type" evidence="6">
    <location>
        <begin position="113"/>
        <end position="202"/>
    </location>
</feature>
<dbReference type="Proteomes" id="UP000011958">
    <property type="component" value="Unassembled WGS sequence"/>
</dbReference>
<dbReference type="GeneID" id="19896072"/>
<evidence type="ECO:0000256" key="3">
    <source>
        <dbReference type="ARBA" id="ARBA00023034"/>
    </source>
</evidence>
<keyword evidence="4" id="KW-0472">Membrane</keyword>
<feature type="domain" description="PDZ GRASP-type" evidence="6">
    <location>
        <begin position="24"/>
        <end position="114"/>
    </location>
</feature>
<dbReference type="RefSeq" id="XP_007874385.1">
    <property type="nucleotide sequence ID" value="XM_007876194.1"/>
</dbReference>
<gene>
    <name evidence="7" type="ORF">PNEG_02379</name>
</gene>
<organism evidence="7 8">
    <name type="scientific">Pneumocystis murina (strain B123)</name>
    <name type="common">Mouse pneumocystis pneumonia agent</name>
    <name type="synonym">Pneumocystis carinii f. sp. muris</name>
    <dbReference type="NCBI Taxonomy" id="1069680"/>
    <lineage>
        <taxon>Eukaryota</taxon>
        <taxon>Fungi</taxon>
        <taxon>Dikarya</taxon>
        <taxon>Ascomycota</taxon>
        <taxon>Taphrinomycotina</taxon>
        <taxon>Pneumocystomycetes</taxon>
        <taxon>Pneumocystaceae</taxon>
        <taxon>Pneumocystis</taxon>
    </lineage>
</organism>
<dbReference type="InterPro" id="IPR024958">
    <property type="entry name" value="GRASP_PDZ"/>
</dbReference>
<keyword evidence="3" id="KW-0333">Golgi apparatus</keyword>
<sequence>MWSSLKRQLSAALRGEDEERSRTHGFHVLRVVEGSVADKAGIESYYDFICEVDGVELTEDFGWLSTYLLGADRPLRVVIWSLKDQMERCILLLPSEHFGLSLRWCSISVAQKVVWHVLSIETGSPAEAAGLFPYDDYIVGTPEDLLRSESDLGTLIDNYMNRSLGLYVYNRRHETTRLVILIPNRKWGGSGALGCGLGYGYLHRLPGITRKKIQPVSKVSETFVYEELQDTLGIPLTETEKMLGVSLNSQLTSQTKLKTKSRKTNKVFDEEILELMKEGEEKSQEIERKVVFVSPEPVSQETTD</sequence>
<keyword evidence="2" id="KW-0677">Repeat</keyword>
<dbReference type="VEuPathDB" id="FungiDB:PNEG_02379"/>
<dbReference type="OrthoDB" id="3318at2759"/>
<dbReference type="GO" id="GO:0000139">
    <property type="term" value="C:Golgi membrane"/>
    <property type="evidence" value="ECO:0007669"/>
    <property type="project" value="UniProtKB-SubCell"/>
</dbReference>
<evidence type="ECO:0000256" key="2">
    <source>
        <dbReference type="ARBA" id="ARBA00022737"/>
    </source>
</evidence>
<dbReference type="InterPro" id="IPR007583">
    <property type="entry name" value="GRASP55_65"/>
</dbReference>
<dbReference type="PANTHER" id="PTHR12893">
    <property type="entry name" value="GOLGI REASSEMBLY STACKING PROTEIN GRASP"/>
    <property type="match status" value="1"/>
</dbReference>
<dbReference type="Gene3D" id="2.30.42.10">
    <property type="match status" value="2"/>
</dbReference>
<dbReference type="OMA" id="NRRHETT"/>
<dbReference type="PROSITE" id="PS51865">
    <property type="entry name" value="PDZ_GRASP"/>
    <property type="match status" value="2"/>
</dbReference>
<dbReference type="eggNOG" id="KOG3834">
    <property type="taxonomic scope" value="Eukaryota"/>
</dbReference>
<dbReference type="InterPro" id="IPR036034">
    <property type="entry name" value="PDZ_sf"/>
</dbReference>
<dbReference type="EMBL" id="AFWA02000013">
    <property type="protein sequence ID" value="EMR09437.1"/>
    <property type="molecule type" value="Genomic_DNA"/>
</dbReference>
<evidence type="ECO:0000256" key="1">
    <source>
        <dbReference type="ARBA" id="ARBA00004394"/>
    </source>
</evidence>
<dbReference type="HOGENOM" id="CLU_025095_0_0_1"/>
<dbReference type="GO" id="GO:0046872">
    <property type="term" value="F:metal ion binding"/>
    <property type="evidence" value="ECO:0007669"/>
    <property type="project" value="UniProtKB-KW"/>
</dbReference>
<dbReference type="FunFam" id="2.30.42.10:FF:000026">
    <property type="entry name" value="Golgi reassembly stacking protein 2"/>
    <property type="match status" value="1"/>
</dbReference>
<evidence type="ECO:0000256" key="4">
    <source>
        <dbReference type="ARBA" id="ARBA00023136"/>
    </source>
</evidence>
<dbReference type="GO" id="GO:0007030">
    <property type="term" value="P:Golgi organization"/>
    <property type="evidence" value="ECO:0007669"/>
    <property type="project" value="TreeGrafter"/>
</dbReference>
<proteinExistence type="predicted"/>
<feature type="binding site" evidence="5">
    <location>
        <position position="105"/>
    </location>
    <ligand>
        <name>Zn(2+)</name>
        <dbReference type="ChEBI" id="CHEBI:29105"/>
    </ligand>
</feature>
<dbReference type="Pfam" id="PF04495">
    <property type="entry name" value="GRASP55_65"/>
    <property type="match status" value="1"/>
</dbReference>
<protein>
    <recommendedName>
        <fullName evidence="6">PDZ GRASP-type domain-containing protein</fullName>
    </recommendedName>
</protein>
<dbReference type="SUPFAM" id="SSF50156">
    <property type="entry name" value="PDZ domain-like"/>
    <property type="match status" value="2"/>
</dbReference>
<comment type="subcellular location">
    <subcellularLocation>
        <location evidence="1">Golgi apparatus membrane</location>
    </subcellularLocation>
</comment>
<reference evidence="8" key="1">
    <citation type="journal article" date="2016" name="Nat. Commun.">
        <title>Genome analysis of three Pneumocystis species reveals adaptation mechanisms to life exclusively in mammalian hosts.</title>
        <authorList>
            <person name="Ma L."/>
            <person name="Chen Z."/>
            <person name="Huang D.W."/>
            <person name="Kutty G."/>
            <person name="Ishihara M."/>
            <person name="Wang H."/>
            <person name="Abouelleil A."/>
            <person name="Bishop L."/>
            <person name="Davey E."/>
            <person name="Deng R."/>
            <person name="Deng X."/>
            <person name="Fan L."/>
            <person name="Fantoni G."/>
            <person name="Fitzgerald M."/>
            <person name="Gogineni E."/>
            <person name="Goldberg J.M."/>
            <person name="Handley G."/>
            <person name="Hu X."/>
            <person name="Huber C."/>
            <person name="Jiao X."/>
            <person name="Jones K."/>
            <person name="Levin J.Z."/>
            <person name="Liu Y."/>
            <person name="Macdonald P."/>
            <person name="Melnikov A."/>
            <person name="Raley C."/>
            <person name="Sassi M."/>
            <person name="Sherman B.T."/>
            <person name="Song X."/>
            <person name="Sykes S."/>
            <person name="Tran B."/>
            <person name="Walsh L."/>
            <person name="Xia Y."/>
            <person name="Yang J."/>
            <person name="Young S."/>
            <person name="Zeng Q."/>
            <person name="Zheng X."/>
            <person name="Stephens R."/>
            <person name="Nusbaum C."/>
            <person name="Birren B.W."/>
            <person name="Azadi P."/>
            <person name="Lempicki R.A."/>
            <person name="Cuomo C.A."/>
            <person name="Kovacs J.A."/>
        </authorList>
    </citation>
    <scope>NUCLEOTIDE SEQUENCE [LARGE SCALE GENOMIC DNA]</scope>
    <source>
        <strain evidence="8">B123</strain>
    </source>
</reference>
<keyword evidence="5" id="KW-0479">Metal-binding</keyword>